<evidence type="ECO:0000256" key="1">
    <source>
        <dbReference type="SAM" id="Phobius"/>
    </source>
</evidence>
<dbReference type="PANTHER" id="PTHR44329:SF214">
    <property type="entry name" value="PROTEIN KINASE DOMAIN-CONTAINING PROTEIN"/>
    <property type="match status" value="1"/>
</dbReference>
<evidence type="ECO:0000259" key="3">
    <source>
        <dbReference type="PROSITE" id="PS50011"/>
    </source>
</evidence>
<evidence type="ECO:0000256" key="2">
    <source>
        <dbReference type="SAM" id="SignalP"/>
    </source>
</evidence>
<dbReference type="InterPro" id="IPR000719">
    <property type="entry name" value="Prot_kinase_dom"/>
</dbReference>
<feature type="chain" id="PRO_5012596567" evidence="2">
    <location>
        <begin position="20"/>
        <end position="691"/>
    </location>
</feature>
<dbReference type="InterPro" id="IPR011009">
    <property type="entry name" value="Kinase-like_dom_sf"/>
</dbReference>
<feature type="domain" description="Protein kinase" evidence="3">
    <location>
        <begin position="421"/>
        <end position="691"/>
    </location>
</feature>
<dbReference type="PROSITE" id="PS50011">
    <property type="entry name" value="PROTEIN_KINASE_DOM"/>
    <property type="match status" value="1"/>
</dbReference>
<feature type="transmembrane region" description="Helical" evidence="1">
    <location>
        <begin position="340"/>
        <end position="361"/>
    </location>
</feature>
<dbReference type="GO" id="GO:0005524">
    <property type="term" value="F:ATP binding"/>
    <property type="evidence" value="ECO:0007669"/>
    <property type="project" value="InterPro"/>
</dbReference>
<dbReference type="Gene3D" id="1.10.510.10">
    <property type="entry name" value="Transferase(Phosphotransferase) domain 1"/>
    <property type="match status" value="1"/>
</dbReference>
<dbReference type="Proteomes" id="UP000243579">
    <property type="component" value="Unassembled WGS sequence"/>
</dbReference>
<dbReference type="Gene3D" id="3.30.200.20">
    <property type="entry name" value="Phosphorylase Kinase, domain 1"/>
    <property type="match status" value="1"/>
</dbReference>
<dbReference type="PROSITE" id="PS00108">
    <property type="entry name" value="PROTEIN_KINASE_ST"/>
    <property type="match status" value="1"/>
</dbReference>
<accession>A0A1V9YSP3</accession>
<dbReference type="STRING" id="1202772.A0A1V9YSP3"/>
<name>A0A1V9YSP3_ACHHY</name>
<dbReference type="SUPFAM" id="SSF52058">
    <property type="entry name" value="L domain-like"/>
    <property type="match status" value="1"/>
</dbReference>
<dbReference type="OrthoDB" id="67512at2759"/>
<dbReference type="Pfam" id="PF07714">
    <property type="entry name" value="PK_Tyr_Ser-Thr"/>
    <property type="match status" value="1"/>
</dbReference>
<dbReference type="EMBL" id="JNBR01001107">
    <property type="protein sequence ID" value="OQR88746.1"/>
    <property type="molecule type" value="Genomic_DNA"/>
</dbReference>
<keyword evidence="2" id="KW-0732">Signal</keyword>
<keyword evidence="4" id="KW-0418">Kinase</keyword>
<dbReference type="AlphaFoldDB" id="A0A1V9YSP3"/>
<dbReference type="SUPFAM" id="SSF56112">
    <property type="entry name" value="Protein kinase-like (PK-like)"/>
    <property type="match status" value="1"/>
</dbReference>
<dbReference type="GO" id="GO:0004674">
    <property type="term" value="F:protein serine/threonine kinase activity"/>
    <property type="evidence" value="ECO:0007669"/>
    <property type="project" value="TreeGrafter"/>
</dbReference>
<keyword evidence="4" id="KW-0808">Transferase</keyword>
<protein>
    <submittedName>
        <fullName evidence="4">Protein kinase</fullName>
    </submittedName>
</protein>
<evidence type="ECO:0000313" key="4">
    <source>
        <dbReference type="EMBL" id="OQR88746.1"/>
    </source>
</evidence>
<dbReference type="InterPro" id="IPR001245">
    <property type="entry name" value="Ser-Thr/Tyr_kinase_cat_dom"/>
</dbReference>
<dbReference type="InterPro" id="IPR032675">
    <property type="entry name" value="LRR_dom_sf"/>
</dbReference>
<keyword evidence="5" id="KW-1185">Reference proteome</keyword>
<proteinExistence type="predicted"/>
<organism evidence="4 5">
    <name type="scientific">Achlya hypogyna</name>
    <name type="common">Oomycete</name>
    <name type="synonym">Protoachlya hypogyna</name>
    <dbReference type="NCBI Taxonomy" id="1202772"/>
    <lineage>
        <taxon>Eukaryota</taxon>
        <taxon>Sar</taxon>
        <taxon>Stramenopiles</taxon>
        <taxon>Oomycota</taxon>
        <taxon>Saprolegniomycetes</taxon>
        <taxon>Saprolegniales</taxon>
        <taxon>Achlyaceae</taxon>
        <taxon>Achlya</taxon>
    </lineage>
</organism>
<dbReference type="InterPro" id="IPR008271">
    <property type="entry name" value="Ser/Thr_kinase_AS"/>
</dbReference>
<evidence type="ECO:0000313" key="5">
    <source>
        <dbReference type="Proteomes" id="UP000243579"/>
    </source>
</evidence>
<gene>
    <name evidence="4" type="ORF">ACHHYP_06659</name>
</gene>
<keyword evidence="1" id="KW-0472">Membrane</keyword>
<dbReference type="SMART" id="SM00220">
    <property type="entry name" value="S_TKc"/>
    <property type="match status" value="1"/>
</dbReference>
<reference evidence="4 5" key="1">
    <citation type="journal article" date="2014" name="Genome Biol. Evol.">
        <title>The secreted proteins of Achlya hypogyna and Thraustotheca clavata identify the ancestral oomycete secretome and reveal gene acquisitions by horizontal gene transfer.</title>
        <authorList>
            <person name="Misner I."/>
            <person name="Blouin N."/>
            <person name="Leonard G."/>
            <person name="Richards T.A."/>
            <person name="Lane C.E."/>
        </authorList>
    </citation>
    <scope>NUCLEOTIDE SEQUENCE [LARGE SCALE GENOMIC DNA]</scope>
    <source>
        <strain evidence="4 5">ATCC 48635</strain>
    </source>
</reference>
<feature type="signal peptide" evidence="2">
    <location>
        <begin position="1"/>
        <end position="19"/>
    </location>
</feature>
<comment type="caution">
    <text evidence="4">The sequence shown here is derived from an EMBL/GenBank/DDBJ whole genome shotgun (WGS) entry which is preliminary data.</text>
</comment>
<sequence>MLLQLAVLVAAAAADCVYTSYPRDLLVYTADVCGAVGHSCIINSSTCAVVNNITLGDESKDLPFFNAVGDLSSSTLANLKMGNKTTLVMKDMKFPTSLKSLVIQNITNIDFTQLKRPFPTSLVTLAVLDSNLDIFPTFFQWPAFVTTITLRKNNLQTIPKGLPPSTRQLAIQNNTLSDFNYLPSNLTFLFVLVALVPKLTVDDRNVRDNMYTHVANQDWTSMTYLQLSYNPITAITNIRVSSKLEFFSCLACAISNFTVDPDTFTALDQLPNSNETEPSVVTSVGFRFDKDFTIDEAACAAAAGHVKYLWVGKSPFNFPVCVVPEQTLAPRSPSTNNTGLIIGCTIGGVAAVAILVIAALIRRRRRTSDLSSFVGEVTGGRNRRANGTGFQTLESSMELAEAGLSVEALRIHKLDLADLKVTASKPLASGAFGEVWLGSYGGEKVAIKRNKDQRVEAVQKFIDEIKLMLLMDSPFIVKCLGVSWRRPIEMEVVVEYMDLGDLRSYLAARRVADFSWKDKFAHIMSIARGLVYLHTFEPPIIHRDLKSRNVLLDSKKGTKLTDFGTSRTAGDDDLMTNGIGTYQWMAPEVITGTEYSLAADIFSFGVILSEFSTHAVPYSDLVNPNTGHAYPQENIMSRVTTGELRPTFETKLTPSWVVELGEQCMTTDPRGRPTALHLTAVLQRVKAKHYK</sequence>
<dbReference type="InterPro" id="IPR051681">
    <property type="entry name" value="Ser/Thr_Kinases-Pseudokinases"/>
</dbReference>
<dbReference type="Gene3D" id="3.80.10.10">
    <property type="entry name" value="Ribonuclease Inhibitor"/>
    <property type="match status" value="1"/>
</dbReference>
<keyword evidence="1" id="KW-1133">Transmembrane helix</keyword>
<keyword evidence="1" id="KW-0812">Transmembrane</keyword>
<dbReference type="PANTHER" id="PTHR44329">
    <property type="entry name" value="SERINE/THREONINE-PROTEIN KINASE TNNI3K-RELATED"/>
    <property type="match status" value="1"/>
</dbReference>